<protein>
    <submittedName>
        <fullName evidence="2">GTPase domain-containing protein</fullName>
    </submittedName>
</protein>
<sequence>MLHTRLEIRNRNEISFFEAVENQFQEIVQDFSKTLNIAVIGKKGVGKSSLINALLKRNHQNPGIEAGTCIEVNPDLKILKLDKRVKIIESLGFDNFQENISHLTRELFKPIDIGILVVNGDADDSYQQQLDALKNHCDSIFVVLNKIDNWDGLEPSSVEKVRGDWHNTLKIETIYPISTSRYQSKTTSDHQLALQHLYLLRQDIENVLDAKGKTLLMARHISQKKSHAKNIIAKALISVAIQAFLPENIAYITATQTAALVSLYYLYTGQIISLKYAIAILSDFAAVENHKDFVLFISSLLPSAGLVNIESSGIKAMTITLAMLSTVNSLLASGVTLPGNQRLQFKFRPYKKRAEDTFKTLKARQLGDLRFLKNTIEPFVV</sequence>
<dbReference type="Gene3D" id="3.40.50.300">
    <property type="entry name" value="P-loop containing nucleotide triphosphate hydrolases"/>
    <property type="match status" value="1"/>
</dbReference>
<dbReference type="InterPro" id="IPR027417">
    <property type="entry name" value="P-loop_NTPase"/>
</dbReference>
<evidence type="ECO:0000259" key="1">
    <source>
        <dbReference type="Pfam" id="PF01926"/>
    </source>
</evidence>
<dbReference type="Pfam" id="PF01926">
    <property type="entry name" value="MMR_HSR1"/>
    <property type="match status" value="1"/>
</dbReference>
<dbReference type="InterPro" id="IPR006073">
    <property type="entry name" value="GTP-bd"/>
</dbReference>
<dbReference type="CDD" id="cd00882">
    <property type="entry name" value="Ras_like_GTPase"/>
    <property type="match status" value="1"/>
</dbReference>
<dbReference type="Proteomes" id="UP001204953">
    <property type="component" value="Unassembled WGS sequence"/>
</dbReference>
<dbReference type="SUPFAM" id="SSF52540">
    <property type="entry name" value="P-loop containing nucleoside triphosphate hydrolases"/>
    <property type="match status" value="1"/>
</dbReference>
<dbReference type="GO" id="GO:0005525">
    <property type="term" value="F:GTP binding"/>
    <property type="evidence" value="ECO:0007669"/>
    <property type="project" value="InterPro"/>
</dbReference>
<dbReference type="RefSeq" id="WP_254013159.1">
    <property type="nucleotide sequence ID" value="NZ_JAMZMM010000197.1"/>
</dbReference>
<gene>
    <name evidence="2" type="ORF">NJ959_18380</name>
</gene>
<name>A0AAE3GTV6_9CYAN</name>
<evidence type="ECO:0000313" key="2">
    <source>
        <dbReference type="EMBL" id="MCP2730399.1"/>
    </source>
</evidence>
<comment type="caution">
    <text evidence="2">The sequence shown here is derived from an EMBL/GenBank/DDBJ whole genome shotgun (WGS) entry which is preliminary data.</text>
</comment>
<accession>A0AAE3GTV6</accession>
<feature type="domain" description="G" evidence="1">
    <location>
        <begin position="36"/>
        <end position="146"/>
    </location>
</feature>
<proteinExistence type="predicted"/>
<keyword evidence="3" id="KW-1185">Reference proteome</keyword>
<evidence type="ECO:0000313" key="3">
    <source>
        <dbReference type="Proteomes" id="UP001204953"/>
    </source>
</evidence>
<dbReference type="EMBL" id="JAMZMM010000197">
    <property type="protein sequence ID" value="MCP2730399.1"/>
    <property type="molecule type" value="Genomic_DNA"/>
</dbReference>
<reference evidence="2" key="1">
    <citation type="submission" date="2022-06" db="EMBL/GenBank/DDBJ databases">
        <title>New cyanobacteria of genus Symplocastrum in benthos of Lake Baikal.</title>
        <authorList>
            <person name="Sorokovikova E."/>
            <person name="Tikhonova I."/>
            <person name="Krasnopeev A."/>
            <person name="Evseev P."/>
            <person name="Gladkikh A."/>
            <person name="Belykh O."/>
        </authorList>
    </citation>
    <scope>NUCLEOTIDE SEQUENCE</scope>
    <source>
        <strain evidence="2">BBK-W-15</strain>
    </source>
</reference>
<organism evidence="2 3">
    <name type="scientific">Limnofasciculus baicalensis BBK-W-15</name>
    <dbReference type="NCBI Taxonomy" id="2699891"/>
    <lineage>
        <taxon>Bacteria</taxon>
        <taxon>Bacillati</taxon>
        <taxon>Cyanobacteriota</taxon>
        <taxon>Cyanophyceae</taxon>
        <taxon>Coleofasciculales</taxon>
        <taxon>Coleofasciculaceae</taxon>
        <taxon>Limnofasciculus</taxon>
        <taxon>Limnofasciculus baicalensis</taxon>
    </lineage>
</organism>
<dbReference type="AlphaFoldDB" id="A0AAE3GTV6"/>